<dbReference type="STRING" id="1457154.CAPSK01_000438"/>
<evidence type="ECO:0000313" key="2">
    <source>
        <dbReference type="Proteomes" id="UP000019812"/>
    </source>
</evidence>
<dbReference type="Proteomes" id="UP000019812">
    <property type="component" value="Unassembled WGS sequence"/>
</dbReference>
<sequence length="43" mass="4493">MERASALDWLNDFNSMEGMNMATTTGAANGDILNGLSGNGQDT</sequence>
<organism evidence="1 2">
    <name type="scientific">Candidatus Accumulibacter vicinus</name>
    <dbReference type="NCBI Taxonomy" id="2954382"/>
    <lineage>
        <taxon>Bacteria</taxon>
        <taxon>Pseudomonadati</taxon>
        <taxon>Pseudomonadota</taxon>
        <taxon>Betaproteobacteria</taxon>
        <taxon>Candidatus Accumulibacter</taxon>
    </lineage>
</organism>
<dbReference type="RefSeq" id="WP_273702884.1">
    <property type="nucleotide sequence ID" value="NZ_JDSS02000006.1"/>
</dbReference>
<name>A0A084Y5P5_9PROT</name>
<dbReference type="AlphaFoldDB" id="A0A084Y5P5"/>
<proteinExistence type="predicted"/>
<comment type="caution">
    <text evidence="1">The sequence shown here is derived from an EMBL/GenBank/DDBJ whole genome shotgun (WGS) entry which is preliminary data.</text>
</comment>
<reference evidence="1 2" key="1">
    <citation type="submission" date="2014-07" db="EMBL/GenBank/DDBJ databases">
        <title>Expanding our view of genomic diversity in Candidatus Accumulibacter clades.</title>
        <authorList>
            <person name="Skennerton C.T."/>
            <person name="Barr J.J."/>
            <person name="Slater F.R."/>
            <person name="Bond P.L."/>
            <person name="Tyson G.W."/>
        </authorList>
    </citation>
    <scope>NUCLEOTIDE SEQUENCE [LARGE SCALE GENOMIC DNA]</scope>
    <source>
        <strain evidence="2">SK-01</strain>
    </source>
</reference>
<evidence type="ECO:0000313" key="1">
    <source>
        <dbReference type="EMBL" id="KFB70039.1"/>
    </source>
</evidence>
<accession>A0A084Y5P5</accession>
<protein>
    <submittedName>
        <fullName evidence="1">Uncharacterized protein</fullName>
    </submittedName>
</protein>
<gene>
    <name evidence="1" type="ORF">CAPSK01_000438</name>
</gene>
<dbReference type="EMBL" id="JDSS02000006">
    <property type="protein sequence ID" value="KFB70039.1"/>
    <property type="molecule type" value="Genomic_DNA"/>
</dbReference>